<dbReference type="EMBL" id="JHEG04000002">
    <property type="protein sequence ID" value="KAF3883710.1"/>
    <property type="molecule type" value="Genomic_DNA"/>
</dbReference>
<keyword evidence="1" id="KW-0472">Membrane</keyword>
<dbReference type="RefSeq" id="WP_038077127.1">
    <property type="nucleotide sequence ID" value="NZ_JHEG04000002.1"/>
</dbReference>
<reference evidence="3" key="1">
    <citation type="journal article" date="2015" name="Genome Announc.">
        <title>Draft Genome Sequence of Tolypothrix boutellei Strain VB521301.</title>
        <authorList>
            <person name="Chandrababunaidu M.M."/>
            <person name="Singh D."/>
            <person name="Sen D."/>
            <person name="Bhan S."/>
            <person name="Das S."/>
            <person name="Gupta A."/>
            <person name="Adhikary S.P."/>
            <person name="Tripathy S."/>
        </authorList>
    </citation>
    <scope>NUCLEOTIDE SEQUENCE</scope>
    <source>
        <strain evidence="3">VB521301</strain>
    </source>
</reference>
<keyword evidence="1" id="KW-0812">Transmembrane</keyword>
<accession>A0A0C1N1K9</accession>
<keyword evidence="4" id="KW-1185">Reference proteome</keyword>
<dbReference type="InterPro" id="IPR048028">
    <property type="entry name" value="Psb34-like"/>
</dbReference>
<gene>
    <name evidence="3" type="ORF">DA73_0227715</name>
    <name evidence="2" type="ORF">DA73_0400038915</name>
</gene>
<evidence type="ECO:0000313" key="4">
    <source>
        <dbReference type="Proteomes" id="UP000029738"/>
    </source>
</evidence>
<feature type="transmembrane region" description="Helical" evidence="1">
    <location>
        <begin position="45"/>
        <end position="68"/>
    </location>
</feature>
<sequence>MQYRGAIVDEAGKMNNFAIEPKVYVDEQGDRTGFTPYAELTNGRLAMIGFVSLIALEVFTGHGIFGLLQNL</sequence>
<evidence type="ECO:0000313" key="2">
    <source>
        <dbReference type="EMBL" id="KAF3883710.1"/>
    </source>
</evidence>
<dbReference type="OrthoDB" id="488598at2"/>
<evidence type="ECO:0000313" key="3">
    <source>
        <dbReference type="EMBL" id="KIE08387.1"/>
    </source>
</evidence>
<proteinExistence type="predicted"/>
<dbReference type="SUPFAM" id="SSF103511">
    <property type="entry name" value="Chlorophyll a-b binding protein"/>
    <property type="match status" value="1"/>
</dbReference>
<name>A0A0C1N1K9_9CYAN</name>
<comment type="caution">
    <text evidence="3">The sequence shown here is derived from an EMBL/GenBank/DDBJ whole genome shotgun (WGS) entry which is preliminary data.</text>
</comment>
<keyword evidence="1" id="KW-1133">Transmembrane helix</keyword>
<dbReference type="AlphaFoldDB" id="A0A0C1N1K9"/>
<protein>
    <submittedName>
        <fullName evidence="3">High light inducible protein</fullName>
    </submittedName>
</protein>
<organism evidence="3">
    <name type="scientific">Tolypothrix bouteillei VB521301</name>
    <dbReference type="NCBI Taxonomy" id="1479485"/>
    <lineage>
        <taxon>Bacteria</taxon>
        <taxon>Bacillati</taxon>
        <taxon>Cyanobacteriota</taxon>
        <taxon>Cyanophyceae</taxon>
        <taxon>Nostocales</taxon>
        <taxon>Tolypothrichaceae</taxon>
        <taxon>Tolypothrix</taxon>
    </lineage>
</organism>
<dbReference type="Gene3D" id="1.10.3460.10">
    <property type="entry name" value="Chlorophyll a/b binding protein domain"/>
    <property type="match status" value="1"/>
</dbReference>
<dbReference type="STRING" id="1479485.DA73_0227715"/>
<dbReference type="EMBL" id="JHEG02000058">
    <property type="protein sequence ID" value="KIE08387.1"/>
    <property type="molecule type" value="Genomic_DNA"/>
</dbReference>
<evidence type="ECO:0000256" key="1">
    <source>
        <dbReference type="SAM" id="Phobius"/>
    </source>
</evidence>
<dbReference type="Proteomes" id="UP000029738">
    <property type="component" value="Unassembled WGS sequence"/>
</dbReference>
<reference evidence="2" key="2">
    <citation type="submission" date="2019-11" db="EMBL/GenBank/DDBJ databases">
        <title>Improved Assembly of Tolypothrix boutellei genome.</title>
        <authorList>
            <person name="Sarangi A.N."/>
            <person name="Mukherjee M."/>
            <person name="Ghosh S."/>
            <person name="Singh D."/>
            <person name="Das A."/>
            <person name="Kant S."/>
            <person name="Prusty A."/>
            <person name="Tripathy S."/>
        </authorList>
    </citation>
    <scope>NUCLEOTIDE SEQUENCE</scope>
    <source>
        <strain evidence="2">VB521301</strain>
    </source>
</reference>
<dbReference type="Pfam" id="PF26394">
    <property type="entry name" value="Psb34"/>
    <property type="match status" value="1"/>
</dbReference>